<dbReference type="EMBL" id="FNQJ01000020">
    <property type="protein sequence ID" value="SEA61874.1"/>
    <property type="molecule type" value="Genomic_DNA"/>
</dbReference>
<dbReference type="Pfam" id="PF19994">
    <property type="entry name" value="GASH"/>
    <property type="match status" value="1"/>
</dbReference>
<gene>
    <name evidence="2" type="ORF">SAMN05421875_1207</name>
</gene>
<organism evidence="2 3">
    <name type="scientific">Acidovorax soli</name>
    <dbReference type="NCBI Taxonomy" id="592050"/>
    <lineage>
        <taxon>Bacteria</taxon>
        <taxon>Pseudomonadati</taxon>
        <taxon>Pseudomonadota</taxon>
        <taxon>Betaproteobacteria</taxon>
        <taxon>Burkholderiales</taxon>
        <taxon>Comamonadaceae</taxon>
        <taxon>Acidovorax</taxon>
    </lineage>
</organism>
<evidence type="ECO:0000313" key="2">
    <source>
        <dbReference type="EMBL" id="SEA61874.1"/>
    </source>
</evidence>
<reference evidence="3" key="1">
    <citation type="submission" date="2016-10" db="EMBL/GenBank/DDBJ databases">
        <authorList>
            <person name="Varghese N."/>
            <person name="Submissions S."/>
        </authorList>
    </citation>
    <scope>NUCLEOTIDE SEQUENCE [LARGE SCALE GENOMIC DNA]</scope>
    <source>
        <strain evidence="3">DSM 25157</strain>
    </source>
</reference>
<dbReference type="Proteomes" id="UP000199002">
    <property type="component" value="Unassembled WGS sequence"/>
</dbReference>
<dbReference type="AlphaFoldDB" id="A0A1H4CNF5"/>
<feature type="domain" description="GTPase-associated system helical" evidence="1">
    <location>
        <begin position="5"/>
        <end position="179"/>
    </location>
</feature>
<proteinExistence type="predicted"/>
<name>A0A1H4CNF5_9BURK</name>
<evidence type="ECO:0000313" key="3">
    <source>
        <dbReference type="Proteomes" id="UP000199002"/>
    </source>
</evidence>
<dbReference type="InterPro" id="IPR045523">
    <property type="entry name" value="GASH"/>
</dbReference>
<dbReference type="STRING" id="592050.SAMN05421875_1207"/>
<sequence length="180" mass="19439">MAQELNKALQDVVSRQKLFEAAVQGYIKVQDEELDVLWWLHGGYSELANLPFGEVSSAQRPLVLAAELSELATVLPGPPSLAALLTRAGVESSAMVSVEVAVNALPLSLLHTLLPESDHPKVSPATTPILEAVRRRLEIDGQDGWTVGWDSVTGLAHKQELSALKFAQSAFLELLLVRLG</sequence>
<protein>
    <recommendedName>
        <fullName evidence="1">GTPase-associated system helical domain-containing protein</fullName>
    </recommendedName>
</protein>
<keyword evidence="3" id="KW-1185">Reference proteome</keyword>
<evidence type="ECO:0000259" key="1">
    <source>
        <dbReference type="Pfam" id="PF19994"/>
    </source>
</evidence>
<accession>A0A1H4CNF5</accession>